<comment type="caution">
    <text evidence="1">The sequence shown here is derived from an EMBL/GenBank/DDBJ whole genome shotgun (WGS) entry which is preliminary data.</text>
</comment>
<organism evidence="1">
    <name type="scientific">marine sediment metagenome</name>
    <dbReference type="NCBI Taxonomy" id="412755"/>
    <lineage>
        <taxon>unclassified sequences</taxon>
        <taxon>metagenomes</taxon>
        <taxon>ecological metagenomes</taxon>
    </lineage>
</organism>
<gene>
    <name evidence="1" type="ORF">LCGC14_0698710</name>
</gene>
<evidence type="ECO:0000313" key="1">
    <source>
        <dbReference type="EMBL" id="KKN43857.1"/>
    </source>
</evidence>
<name>A0A0F9R3S5_9ZZZZ</name>
<protein>
    <submittedName>
        <fullName evidence="1">Uncharacterized protein</fullName>
    </submittedName>
</protein>
<reference evidence="1" key="1">
    <citation type="journal article" date="2015" name="Nature">
        <title>Complex archaea that bridge the gap between prokaryotes and eukaryotes.</title>
        <authorList>
            <person name="Spang A."/>
            <person name="Saw J.H."/>
            <person name="Jorgensen S.L."/>
            <person name="Zaremba-Niedzwiedzka K."/>
            <person name="Martijn J."/>
            <person name="Lind A.E."/>
            <person name="van Eijk R."/>
            <person name="Schleper C."/>
            <person name="Guy L."/>
            <person name="Ettema T.J."/>
        </authorList>
    </citation>
    <scope>NUCLEOTIDE SEQUENCE</scope>
</reference>
<sequence>MTSDEIIQAYLSHRWPDGLSCPLCRGNAWFTPPEGPHVIEGLPMSLSVDEEPDAWAPPVGVWLCICSGCGFIVPLLEDFVGAAIKTVDIDNGAGI</sequence>
<dbReference type="AlphaFoldDB" id="A0A0F9R3S5"/>
<proteinExistence type="predicted"/>
<accession>A0A0F9R3S5</accession>
<dbReference type="EMBL" id="LAZR01001483">
    <property type="protein sequence ID" value="KKN43857.1"/>
    <property type="molecule type" value="Genomic_DNA"/>
</dbReference>